<sequence length="625" mass="67864">MPNITKSGPDKPAVSNVYQESSTMGTPQSPVCSMTRVSPQIPRRLMTYNHAQSSTSSLSRAQSVIQLSAAGLNSAKTNNITSQLNGASLPPTTAQYASSAQQQVRSAVNNLSAVPRTMSQPQLSIGSLSRRSESPSGSEYSGYSSVYSSASQEVRSSVNSHNGTSAQPALTALIRMSPRTHRRPANHSSALSSTMSQIDISPTSQEMRSLSRMSSQLQLNSLTRRADSPSGSEYSEYSSVYPSASQETSSVIEAQRNHAFATTASPQAPLTAMTRMSPKPFRRSTNTTPALPNPSPPLKAKVFGHSTQNTNSFPSSITESTVESGSSVMSQEVKSLISSQYSSMSMQNLTSAHITQDNPIPQSPKSFSRPTNLTEPSPGSTPHFNPLLFSPSATDPAPPRPTSDSPSRPVSAVKPWTSSQKINTGLASSSDKTTTFSKSISFSDSKEVNETFIKKSSTLAAGRSLVNSLTLPRNRGFQEKQALFERMDSNPSRAKSSESKPKLKRSQSCDASSANSIKQLLLEWCRSKTVGYEHININNFSSSWINGMAFCALVHSFFPNEFDYNELNPAHHKHNLDLAFTTAEEKADCIRLIEVDDMMAMGKNPDPMCVFTYVQSLYNHLKRFE</sequence>
<dbReference type="PANTHER" id="PTHR23167:SF37">
    <property type="entry name" value="SMOOTHELIN-LIKE PROTEIN 2"/>
    <property type="match status" value="1"/>
</dbReference>
<feature type="compositionally biased region" description="Polar residues" evidence="4">
    <location>
        <begin position="16"/>
        <end position="34"/>
    </location>
</feature>
<dbReference type="PANTHER" id="PTHR23167">
    <property type="entry name" value="CALPONIN HOMOLOGY DOMAIN-CONTAINING PROTEIN DDB_G0272472-RELATED"/>
    <property type="match status" value="1"/>
</dbReference>
<feature type="compositionally biased region" description="Polar residues" evidence="4">
    <location>
        <begin position="186"/>
        <end position="203"/>
    </location>
</feature>
<name>A0A3B1JMI6_ASTMX</name>
<dbReference type="SMART" id="SM00033">
    <property type="entry name" value="CH"/>
    <property type="match status" value="1"/>
</dbReference>
<dbReference type="InterPro" id="IPR036872">
    <property type="entry name" value="CH_dom_sf"/>
</dbReference>
<reference evidence="6" key="4">
    <citation type="submission" date="2025-09" db="UniProtKB">
        <authorList>
            <consortium name="Ensembl"/>
        </authorList>
    </citation>
    <scope>IDENTIFICATION</scope>
</reference>
<feature type="region of interest" description="Disordered" evidence="4">
    <location>
        <begin position="354"/>
        <end position="433"/>
    </location>
</feature>
<feature type="region of interest" description="Disordered" evidence="4">
    <location>
        <begin position="306"/>
        <end position="327"/>
    </location>
</feature>
<comment type="similarity">
    <text evidence="3">Belongs to the smoothelin family.</text>
</comment>
<dbReference type="PROSITE" id="PS50021">
    <property type="entry name" value="CH"/>
    <property type="match status" value="1"/>
</dbReference>
<keyword evidence="2" id="KW-0175">Coiled coil</keyword>
<feature type="compositionally biased region" description="Polar residues" evidence="4">
    <location>
        <begin position="416"/>
        <end position="427"/>
    </location>
</feature>
<dbReference type="Bgee" id="ENSAMXG00000019706">
    <property type="expression patterns" value="Expressed in muscle tissue and 7 other cell types or tissues"/>
</dbReference>
<evidence type="ECO:0000313" key="6">
    <source>
        <dbReference type="Ensembl" id="ENSAMXP00000042544.1"/>
    </source>
</evidence>
<evidence type="ECO:0000256" key="2">
    <source>
        <dbReference type="ARBA" id="ARBA00023054"/>
    </source>
</evidence>
<dbReference type="Gene3D" id="1.10.418.10">
    <property type="entry name" value="Calponin-like domain"/>
    <property type="match status" value="1"/>
</dbReference>
<keyword evidence="7" id="KW-1185">Reference proteome</keyword>
<evidence type="ECO:0000313" key="7">
    <source>
        <dbReference type="Proteomes" id="UP000018467"/>
    </source>
</evidence>
<feature type="compositionally biased region" description="Polar residues" evidence="4">
    <location>
        <begin position="112"/>
        <end position="123"/>
    </location>
</feature>
<feature type="compositionally biased region" description="Low complexity" evidence="4">
    <location>
        <begin position="204"/>
        <end position="240"/>
    </location>
</feature>
<feature type="compositionally biased region" description="Low complexity" evidence="4">
    <location>
        <begin position="124"/>
        <end position="144"/>
    </location>
</feature>
<dbReference type="AlphaFoldDB" id="A0A3B1JMI6"/>
<dbReference type="Pfam" id="PF00307">
    <property type="entry name" value="CH"/>
    <property type="match status" value="1"/>
</dbReference>
<dbReference type="FunFam" id="1.10.418.10:FF:000009">
    <property type="entry name" value="smoothelin isoform X2"/>
    <property type="match status" value="1"/>
</dbReference>
<feature type="region of interest" description="Disordered" evidence="4">
    <location>
        <begin position="485"/>
        <end position="510"/>
    </location>
</feature>
<evidence type="ECO:0000256" key="3">
    <source>
        <dbReference type="ARBA" id="ARBA00061655"/>
    </source>
</evidence>
<feature type="region of interest" description="Disordered" evidence="4">
    <location>
        <begin position="179"/>
        <end position="240"/>
    </location>
</feature>
<evidence type="ECO:0000256" key="1">
    <source>
        <dbReference type="ARBA" id="ARBA00022553"/>
    </source>
</evidence>
<reference evidence="7" key="1">
    <citation type="submission" date="2013-03" db="EMBL/GenBank/DDBJ databases">
        <authorList>
            <person name="Jeffery W."/>
            <person name="Warren W."/>
            <person name="Wilson R.K."/>
        </authorList>
    </citation>
    <scope>NUCLEOTIDE SEQUENCE</scope>
    <source>
        <strain evidence="7">female</strain>
    </source>
</reference>
<dbReference type="Proteomes" id="UP000018467">
    <property type="component" value="Unassembled WGS sequence"/>
</dbReference>
<reference evidence="6" key="3">
    <citation type="submission" date="2025-08" db="UniProtKB">
        <authorList>
            <consortium name="Ensembl"/>
        </authorList>
    </citation>
    <scope>IDENTIFICATION</scope>
</reference>
<proteinExistence type="inferred from homology"/>
<feature type="domain" description="Calponin-homology (CH)" evidence="5">
    <location>
        <begin position="515"/>
        <end position="622"/>
    </location>
</feature>
<protein>
    <recommendedName>
        <fullName evidence="5">Calponin-homology (CH) domain-containing protein</fullName>
    </recommendedName>
</protein>
<dbReference type="GeneTree" id="ENSGT00940000154495"/>
<reference evidence="7" key="2">
    <citation type="journal article" date="2014" name="Nat. Commun.">
        <title>The cavefish genome reveals candidate genes for eye loss.</title>
        <authorList>
            <person name="McGaugh S.E."/>
            <person name="Gross J.B."/>
            <person name="Aken B."/>
            <person name="Blin M."/>
            <person name="Borowsky R."/>
            <person name="Chalopin D."/>
            <person name="Hinaux H."/>
            <person name="Jeffery W.R."/>
            <person name="Keene A."/>
            <person name="Ma L."/>
            <person name="Minx P."/>
            <person name="Murphy D."/>
            <person name="O'Quin K.E."/>
            <person name="Retaux S."/>
            <person name="Rohner N."/>
            <person name="Searle S.M."/>
            <person name="Stahl B.A."/>
            <person name="Tabin C."/>
            <person name="Volff J.N."/>
            <person name="Yoshizawa M."/>
            <person name="Warren W.C."/>
        </authorList>
    </citation>
    <scope>NUCLEOTIDE SEQUENCE [LARGE SCALE GENOMIC DNA]</scope>
    <source>
        <strain evidence="7">female</strain>
    </source>
</reference>
<organism evidence="6 7">
    <name type="scientific">Astyanax mexicanus</name>
    <name type="common">Blind cave fish</name>
    <name type="synonym">Astyanax fasciatus mexicanus</name>
    <dbReference type="NCBI Taxonomy" id="7994"/>
    <lineage>
        <taxon>Eukaryota</taxon>
        <taxon>Metazoa</taxon>
        <taxon>Chordata</taxon>
        <taxon>Craniata</taxon>
        <taxon>Vertebrata</taxon>
        <taxon>Euteleostomi</taxon>
        <taxon>Actinopterygii</taxon>
        <taxon>Neopterygii</taxon>
        <taxon>Teleostei</taxon>
        <taxon>Ostariophysi</taxon>
        <taxon>Characiformes</taxon>
        <taxon>Characoidei</taxon>
        <taxon>Acestrorhamphidae</taxon>
        <taxon>Acestrorhamphinae</taxon>
        <taxon>Astyanax</taxon>
    </lineage>
</organism>
<accession>A0A3B1JMI6</accession>
<dbReference type="SUPFAM" id="SSF47576">
    <property type="entry name" value="Calponin-homology domain, CH-domain"/>
    <property type="match status" value="1"/>
</dbReference>
<feature type="region of interest" description="Disordered" evidence="4">
    <location>
        <begin position="112"/>
        <end position="144"/>
    </location>
</feature>
<evidence type="ECO:0000259" key="5">
    <source>
        <dbReference type="PROSITE" id="PS50021"/>
    </source>
</evidence>
<dbReference type="InterPro" id="IPR050540">
    <property type="entry name" value="F-actin_Monoox_Mical"/>
</dbReference>
<feature type="region of interest" description="Disordered" evidence="4">
    <location>
        <begin position="1"/>
        <end position="34"/>
    </location>
</feature>
<dbReference type="InterPro" id="IPR001715">
    <property type="entry name" value="CH_dom"/>
</dbReference>
<dbReference type="CDD" id="cd21200">
    <property type="entry name" value="CH_SMTN-like"/>
    <property type="match status" value="1"/>
</dbReference>
<feature type="compositionally biased region" description="Polar residues" evidence="4">
    <location>
        <begin position="354"/>
        <end position="383"/>
    </location>
</feature>
<keyword evidence="1" id="KW-0597">Phosphoprotein</keyword>
<evidence type="ECO:0000256" key="4">
    <source>
        <dbReference type="SAM" id="MobiDB-lite"/>
    </source>
</evidence>
<dbReference type="Ensembl" id="ENSAMXT00000040089.1">
    <property type="protein sequence ID" value="ENSAMXP00000042544.1"/>
    <property type="gene ID" value="ENSAMXG00000019706.2"/>
</dbReference>